<sequence>MAKITVRDTNVTVILLNENDYICLTDIARYKSDDSNAVIGN</sequence>
<gene>
    <name evidence="1" type="ORF">ALIPUT_00977</name>
</gene>
<dbReference type="EMBL" id="ABFK02000017">
    <property type="protein sequence ID" value="EDS03916.1"/>
    <property type="molecule type" value="Genomic_DNA"/>
</dbReference>
<name>B0MV34_9BACT</name>
<proteinExistence type="predicted"/>
<comment type="caution">
    <text evidence="1">The sequence shown here is derived from an EMBL/GenBank/DDBJ whole genome shotgun (WGS) entry which is preliminary data.</text>
</comment>
<reference evidence="1" key="2">
    <citation type="submission" date="2013-09" db="EMBL/GenBank/DDBJ databases">
        <title>Draft genome sequence of Alistipes putredinis (DSM 17216).</title>
        <authorList>
            <person name="Sudarsanam P."/>
            <person name="Ley R."/>
            <person name="Guruge J."/>
            <person name="Turnbaugh P.J."/>
            <person name="Mahowald M."/>
            <person name="Liep D."/>
            <person name="Gordon J."/>
        </authorList>
    </citation>
    <scope>NUCLEOTIDE SEQUENCE</scope>
    <source>
        <strain evidence="1">DSM 17216</strain>
    </source>
</reference>
<evidence type="ECO:0000313" key="2">
    <source>
        <dbReference type="Proteomes" id="UP000005819"/>
    </source>
</evidence>
<organism evidence="1 2">
    <name type="scientific">Alistipes putredinis DSM 17216</name>
    <dbReference type="NCBI Taxonomy" id="445970"/>
    <lineage>
        <taxon>Bacteria</taxon>
        <taxon>Pseudomonadati</taxon>
        <taxon>Bacteroidota</taxon>
        <taxon>Bacteroidia</taxon>
        <taxon>Bacteroidales</taxon>
        <taxon>Rikenellaceae</taxon>
        <taxon>Alistipes</taxon>
    </lineage>
</organism>
<reference evidence="1" key="1">
    <citation type="submission" date="2007-10" db="EMBL/GenBank/DDBJ databases">
        <authorList>
            <person name="Fulton L."/>
            <person name="Clifton S."/>
            <person name="Fulton B."/>
            <person name="Xu J."/>
            <person name="Minx P."/>
            <person name="Pepin K.H."/>
            <person name="Johnson M."/>
            <person name="Thiruvilangam P."/>
            <person name="Bhonagiri V."/>
            <person name="Nash W.E."/>
            <person name="Mardis E.R."/>
            <person name="Wilson R.K."/>
        </authorList>
    </citation>
    <scope>NUCLEOTIDE SEQUENCE [LARGE SCALE GENOMIC DNA]</scope>
    <source>
        <strain evidence="1">DSM 17216</strain>
    </source>
</reference>
<protein>
    <submittedName>
        <fullName evidence="1">Uncharacterized protein</fullName>
    </submittedName>
</protein>
<keyword evidence="2" id="KW-1185">Reference proteome</keyword>
<dbReference type="HOGENOM" id="CLU_133823_2_0_10"/>
<dbReference type="Proteomes" id="UP000005819">
    <property type="component" value="Unassembled WGS sequence"/>
</dbReference>
<dbReference type="AlphaFoldDB" id="B0MV34"/>
<accession>B0MV34</accession>
<evidence type="ECO:0000313" key="1">
    <source>
        <dbReference type="EMBL" id="EDS03916.1"/>
    </source>
</evidence>